<evidence type="ECO:0000313" key="1">
    <source>
        <dbReference type="EMBL" id="QHU19353.1"/>
    </source>
</evidence>
<dbReference type="AlphaFoldDB" id="A0A6C0KPZ6"/>
<reference evidence="1" key="1">
    <citation type="journal article" date="2020" name="Nature">
        <title>Giant virus diversity and host interactions through global metagenomics.</title>
        <authorList>
            <person name="Schulz F."/>
            <person name="Roux S."/>
            <person name="Paez-Espino D."/>
            <person name="Jungbluth S."/>
            <person name="Walsh D.A."/>
            <person name="Denef V.J."/>
            <person name="McMahon K.D."/>
            <person name="Konstantinidis K.T."/>
            <person name="Eloe-Fadrosh E.A."/>
            <person name="Kyrpides N.C."/>
            <person name="Woyke T."/>
        </authorList>
    </citation>
    <scope>NUCLEOTIDE SEQUENCE</scope>
    <source>
        <strain evidence="1">GVMAG-S-3300013014-104</strain>
    </source>
</reference>
<name>A0A6C0KPZ6_9ZZZZ</name>
<organism evidence="1">
    <name type="scientific">viral metagenome</name>
    <dbReference type="NCBI Taxonomy" id="1070528"/>
    <lineage>
        <taxon>unclassified sequences</taxon>
        <taxon>metagenomes</taxon>
        <taxon>organismal metagenomes</taxon>
    </lineage>
</organism>
<sequence>MGGNTGNIRTLRNQSGTNGQRTLGSILASDAGNGAASIARLSKWYAFYGIDNGTGQTSGFFTNVLGIKKGSLSNFAQYNYYSS</sequence>
<accession>A0A6C0KPZ6</accession>
<dbReference type="EMBL" id="MN740948">
    <property type="protein sequence ID" value="QHU19353.1"/>
    <property type="molecule type" value="Genomic_DNA"/>
</dbReference>
<proteinExistence type="predicted"/>
<protein>
    <submittedName>
        <fullName evidence="1">Uncharacterized protein</fullName>
    </submittedName>
</protein>